<dbReference type="EMBL" id="LRBG01000039">
    <property type="protein sequence ID" value="KXU82210.1"/>
    <property type="molecule type" value="Genomic_DNA"/>
</dbReference>
<dbReference type="PROSITE" id="PS50914">
    <property type="entry name" value="BON"/>
    <property type="match status" value="1"/>
</dbReference>
<dbReference type="Proteomes" id="UP000075613">
    <property type="component" value="Unassembled WGS sequence"/>
</dbReference>
<comment type="caution">
    <text evidence="3">The sequence shown here is derived from an EMBL/GenBank/DDBJ whole genome shotgun (WGS) entry which is preliminary data.</text>
</comment>
<dbReference type="RefSeq" id="WP_062136836.1">
    <property type="nucleotide sequence ID" value="NZ_LRBG01000039.1"/>
</dbReference>
<reference evidence="3 4" key="1">
    <citation type="journal article" date="2015" name="Int. J. Syst. Evol. Microbiol.">
        <title>Burkholderia monticola sp. nov., isolated from mountain soil.</title>
        <authorList>
            <person name="Baek I."/>
            <person name="Seo B."/>
            <person name="Lee I."/>
            <person name="Yi H."/>
            <person name="Chun J."/>
        </authorList>
    </citation>
    <scope>NUCLEOTIDE SEQUENCE [LARGE SCALE GENOMIC DNA]</scope>
    <source>
        <strain evidence="3 4">JC2948</strain>
    </source>
</reference>
<proteinExistence type="predicted"/>
<dbReference type="OrthoDB" id="9010075at2"/>
<evidence type="ECO:0000259" key="2">
    <source>
        <dbReference type="PROSITE" id="PS50914"/>
    </source>
</evidence>
<keyword evidence="4" id="KW-1185">Reference proteome</keyword>
<protein>
    <submittedName>
        <fullName evidence="3">Transport-associated protein</fullName>
    </submittedName>
</protein>
<evidence type="ECO:0000256" key="1">
    <source>
        <dbReference type="SAM" id="SignalP"/>
    </source>
</evidence>
<dbReference type="Gene3D" id="3.30.1340.30">
    <property type="match status" value="1"/>
</dbReference>
<feature type="chain" id="PRO_5007551054" evidence="1">
    <location>
        <begin position="25"/>
        <end position="116"/>
    </location>
</feature>
<dbReference type="InterPro" id="IPR007055">
    <property type="entry name" value="BON_dom"/>
</dbReference>
<keyword evidence="1" id="KW-0732">Signal</keyword>
<sequence length="116" mass="11784">MNRGKVFRLMGGALLVLASLDAYAQSSGADAASARPYASDAKAGKAADRALQKSVVRALSRTKGLRATTITVRAHNGAVTLEGTVPEQSQVGLATQAAEGVEGVTSVTNALTLSTL</sequence>
<dbReference type="PANTHER" id="PTHR34606">
    <property type="entry name" value="BON DOMAIN-CONTAINING PROTEIN"/>
    <property type="match status" value="1"/>
</dbReference>
<feature type="signal peptide" evidence="1">
    <location>
        <begin position="1"/>
        <end position="24"/>
    </location>
</feature>
<dbReference type="AlphaFoldDB" id="A0A149PB18"/>
<organism evidence="3 4">
    <name type="scientific">Paraburkholderia monticola</name>
    <dbReference type="NCBI Taxonomy" id="1399968"/>
    <lineage>
        <taxon>Bacteria</taxon>
        <taxon>Pseudomonadati</taxon>
        <taxon>Pseudomonadota</taxon>
        <taxon>Betaproteobacteria</taxon>
        <taxon>Burkholderiales</taxon>
        <taxon>Burkholderiaceae</taxon>
        <taxon>Paraburkholderia</taxon>
    </lineage>
</organism>
<dbReference type="Pfam" id="PF04972">
    <property type="entry name" value="BON"/>
    <property type="match status" value="1"/>
</dbReference>
<dbReference type="PANTHER" id="PTHR34606:SF15">
    <property type="entry name" value="BON DOMAIN-CONTAINING PROTEIN"/>
    <property type="match status" value="1"/>
</dbReference>
<feature type="domain" description="BON" evidence="2">
    <location>
        <begin position="47"/>
        <end position="115"/>
    </location>
</feature>
<dbReference type="InterPro" id="IPR051686">
    <property type="entry name" value="Lipoprotein_DolP"/>
</dbReference>
<name>A0A149PB18_9BURK</name>
<accession>A0A149PB18</accession>
<evidence type="ECO:0000313" key="4">
    <source>
        <dbReference type="Proteomes" id="UP000075613"/>
    </source>
</evidence>
<dbReference type="STRING" id="1399968.CI15_32110"/>
<gene>
    <name evidence="3" type="ORF">CI15_32110</name>
</gene>
<evidence type="ECO:0000313" key="3">
    <source>
        <dbReference type="EMBL" id="KXU82210.1"/>
    </source>
</evidence>